<reference evidence="18 19" key="1">
    <citation type="journal article" date="2023" name="Sci. Data">
        <title>Genome assembly of the Korean intertidal mud-creeper Batillaria attramentaria.</title>
        <authorList>
            <person name="Patra A.K."/>
            <person name="Ho P.T."/>
            <person name="Jun S."/>
            <person name="Lee S.J."/>
            <person name="Kim Y."/>
            <person name="Won Y.J."/>
        </authorList>
    </citation>
    <scope>NUCLEOTIDE SEQUENCE [LARGE SCALE GENOMIC DNA]</scope>
    <source>
        <strain evidence="18">Wonlab-2016</strain>
    </source>
</reference>
<evidence type="ECO:0000256" key="12">
    <source>
        <dbReference type="PROSITE-ProRule" id="PRU10141"/>
    </source>
</evidence>
<dbReference type="Gene3D" id="2.30.30.40">
    <property type="entry name" value="SH3 Domains"/>
    <property type="match status" value="1"/>
</dbReference>
<dbReference type="Pfam" id="PF00017">
    <property type="entry name" value="SH2"/>
    <property type="match status" value="1"/>
</dbReference>
<evidence type="ECO:0000259" key="15">
    <source>
        <dbReference type="PROSITE" id="PS50001"/>
    </source>
</evidence>
<dbReference type="PANTHER" id="PTHR24418">
    <property type="entry name" value="TYROSINE-PROTEIN KINASE"/>
    <property type="match status" value="1"/>
</dbReference>
<keyword evidence="7 10" id="KW-0727">SH2 domain</keyword>
<evidence type="ECO:0000313" key="19">
    <source>
        <dbReference type="Proteomes" id="UP001519460"/>
    </source>
</evidence>
<accession>A0ABD0L644</accession>
<evidence type="ECO:0000256" key="7">
    <source>
        <dbReference type="ARBA" id="ARBA00022999"/>
    </source>
</evidence>
<feature type="non-terminal residue" evidence="18">
    <location>
        <position position="1"/>
    </location>
</feature>
<organism evidence="18 19">
    <name type="scientific">Batillaria attramentaria</name>
    <dbReference type="NCBI Taxonomy" id="370345"/>
    <lineage>
        <taxon>Eukaryota</taxon>
        <taxon>Metazoa</taxon>
        <taxon>Spiralia</taxon>
        <taxon>Lophotrochozoa</taxon>
        <taxon>Mollusca</taxon>
        <taxon>Gastropoda</taxon>
        <taxon>Caenogastropoda</taxon>
        <taxon>Sorbeoconcha</taxon>
        <taxon>Cerithioidea</taxon>
        <taxon>Batillariidae</taxon>
        <taxon>Batillaria</taxon>
    </lineage>
</organism>
<comment type="similarity">
    <text evidence="13">Belongs to the protein kinase superfamily. Tyr protein kinase family.</text>
</comment>
<dbReference type="Gene3D" id="3.30.505.10">
    <property type="entry name" value="SH2 domain"/>
    <property type="match status" value="1"/>
</dbReference>
<evidence type="ECO:0000256" key="14">
    <source>
        <dbReference type="SAM" id="MobiDB-lite"/>
    </source>
</evidence>
<dbReference type="Proteomes" id="UP001519460">
    <property type="component" value="Unassembled WGS sequence"/>
</dbReference>
<dbReference type="Pfam" id="PF07714">
    <property type="entry name" value="PK_Tyr_Ser-Thr"/>
    <property type="match status" value="1"/>
</dbReference>
<evidence type="ECO:0000256" key="11">
    <source>
        <dbReference type="PROSITE-ProRule" id="PRU00192"/>
    </source>
</evidence>
<dbReference type="InterPro" id="IPR050198">
    <property type="entry name" value="Non-receptor_tyrosine_kinases"/>
</dbReference>
<keyword evidence="8 13" id="KW-0829">Tyrosine-protein kinase</keyword>
<name>A0ABD0L644_9CAEN</name>
<dbReference type="InterPro" id="IPR000980">
    <property type="entry name" value="SH2"/>
</dbReference>
<dbReference type="SUPFAM" id="SSF56112">
    <property type="entry name" value="Protein kinase-like (PK-like)"/>
    <property type="match status" value="1"/>
</dbReference>
<evidence type="ECO:0000313" key="18">
    <source>
        <dbReference type="EMBL" id="KAK7495074.1"/>
    </source>
</evidence>
<dbReference type="AlphaFoldDB" id="A0ABD0L644"/>
<dbReference type="InterPro" id="IPR011009">
    <property type="entry name" value="Kinase-like_dom_sf"/>
</dbReference>
<dbReference type="Gene3D" id="3.30.200.20">
    <property type="entry name" value="Phosphorylase Kinase, domain 1"/>
    <property type="match status" value="1"/>
</dbReference>
<dbReference type="PROSITE" id="PS00109">
    <property type="entry name" value="PROTEIN_KINASE_TYR"/>
    <property type="match status" value="1"/>
</dbReference>
<dbReference type="PRINTS" id="PR00401">
    <property type="entry name" value="SH2DOMAIN"/>
</dbReference>
<evidence type="ECO:0000256" key="8">
    <source>
        <dbReference type="ARBA" id="ARBA00023137"/>
    </source>
</evidence>
<gene>
    <name evidence="18" type="ORF">BaRGS_00013714</name>
</gene>
<dbReference type="FunFam" id="3.30.200.20:FF:000053">
    <property type="entry name" value="Tyrosine-protein kinase"/>
    <property type="match status" value="1"/>
</dbReference>
<dbReference type="GO" id="GO:0005524">
    <property type="term" value="F:ATP binding"/>
    <property type="evidence" value="ECO:0007669"/>
    <property type="project" value="UniProtKB-UniRule"/>
</dbReference>
<evidence type="ECO:0000259" key="16">
    <source>
        <dbReference type="PROSITE" id="PS50002"/>
    </source>
</evidence>
<dbReference type="InterPro" id="IPR008266">
    <property type="entry name" value="Tyr_kinase_AS"/>
</dbReference>
<feature type="domain" description="Protein kinase" evidence="17">
    <location>
        <begin position="372"/>
        <end position="622"/>
    </location>
</feature>
<comment type="catalytic activity">
    <reaction evidence="9 13">
        <text>L-tyrosyl-[protein] + ATP = O-phospho-L-tyrosyl-[protein] + ADP + H(+)</text>
        <dbReference type="Rhea" id="RHEA:10596"/>
        <dbReference type="Rhea" id="RHEA-COMP:10136"/>
        <dbReference type="Rhea" id="RHEA-COMP:20101"/>
        <dbReference type="ChEBI" id="CHEBI:15378"/>
        <dbReference type="ChEBI" id="CHEBI:30616"/>
        <dbReference type="ChEBI" id="CHEBI:46858"/>
        <dbReference type="ChEBI" id="CHEBI:61978"/>
        <dbReference type="ChEBI" id="CHEBI:456216"/>
        <dbReference type="EC" id="2.7.10.2"/>
    </reaction>
</comment>
<protein>
    <recommendedName>
        <fullName evidence="13">Tyrosine-protein kinase</fullName>
        <ecNumber evidence="13">2.7.10.2</ecNumber>
    </recommendedName>
</protein>
<dbReference type="SMART" id="SM00219">
    <property type="entry name" value="TyrKc"/>
    <property type="match status" value="1"/>
</dbReference>
<dbReference type="PRINTS" id="PR00452">
    <property type="entry name" value="SH3DOMAIN"/>
</dbReference>
<keyword evidence="1 11" id="KW-0728">SH3 domain</keyword>
<dbReference type="SMART" id="SM00252">
    <property type="entry name" value="SH2"/>
    <property type="match status" value="1"/>
</dbReference>
<dbReference type="InterPro" id="IPR020635">
    <property type="entry name" value="Tyr_kinase_cat_dom"/>
</dbReference>
<feature type="domain" description="SH2" evidence="15">
    <location>
        <begin position="267"/>
        <end position="351"/>
    </location>
</feature>
<dbReference type="PROSITE" id="PS50011">
    <property type="entry name" value="PROTEIN_KINASE_DOM"/>
    <property type="match status" value="1"/>
</dbReference>
<dbReference type="InterPro" id="IPR001245">
    <property type="entry name" value="Ser-Thr/Tyr_kinase_cat_dom"/>
</dbReference>
<dbReference type="GO" id="GO:0004715">
    <property type="term" value="F:non-membrane spanning protein tyrosine kinase activity"/>
    <property type="evidence" value="ECO:0007669"/>
    <property type="project" value="UniProtKB-EC"/>
</dbReference>
<comment type="caution">
    <text evidence="18">The sequence shown here is derived from an EMBL/GenBank/DDBJ whole genome shotgun (WGS) entry which is preliminary data.</text>
</comment>
<dbReference type="InterPro" id="IPR017441">
    <property type="entry name" value="Protein_kinase_ATP_BS"/>
</dbReference>
<dbReference type="FunFam" id="1.10.510.10:FF:000554">
    <property type="entry name" value="Predicted protein"/>
    <property type="match status" value="1"/>
</dbReference>
<keyword evidence="6 12" id="KW-0067">ATP-binding</keyword>
<feature type="compositionally biased region" description="Polar residues" evidence="14">
    <location>
        <begin position="187"/>
        <end position="196"/>
    </location>
</feature>
<evidence type="ECO:0000256" key="2">
    <source>
        <dbReference type="ARBA" id="ARBA00022553"/>
    </source>
</evidence>
<feature type="region of interest" description="Disordered" evidence="14">
    <location>
        <begin position="119"/>
        <end position="200"/>
    </location>
</feature>
<evidence type="ECO:0000256" key="6">
    <source>
        <dbReference type="ARBA" id="ARBA00022840"/>
    </source>
</evidence>
<dbReference type="InterPro" id="IPR036028">
    <property type="entry name" value="SH3-like_dom_sf"/>
</dbReference>
<evidence type="ECO:0000256" key="9">
    <source>
        <dbReference type="ARBA" id="ARBA00051245"/>
    </source>
</evidence>
<dbReference type="EMBL" id="JACVVK020000078">
    <property type="protein sequence ID" value="KAK7495074.1"/>
    <property type="molecule type" value="Genomic_DNA"/>
</dbReference>
<feature type="region of interest" description="Disordered" evidence="14">
    <location>
        <begin position="9"/>
        <end position="31"/>
    </location>
</feature>
<dbReference type="Gene3D" id="1.10.510.10">
    <property type="entry name" value="Transferase(Phosphotransferase) domain 1"/>
    <property type="match status" value="1"/>
</dbReference>
<dbReference type="PROSITE" id="PS50001">
    <property type="entry name" value="SH2"/>
    <property type="match status" value="1"/>
</dbReference>
<sequence>CLANTSIVMGKTHSKRSKRTGSLPDLSQLNKVENPKNAGSQFWVLDEDEPDADAAGFIFRDWIKESGLNETTMAALRKEDLTARQALLLLTPEDITSLGLTLGQRKMLEVAIGRIKQADAPPRPARTAPGDYADLSAPTQTGNNSGKSASFTKEPPYQQPTALPRERVYYNQQDRSTANARSGGDSAMTTSPSKTSLQRREAGKRMLRGLYDFKSAEEGELAFSKDELMELLDDSGDWWLAKRQDGSKGYIPYNFVALENTIESMDWFFGTISRPESEQILRADSADVGSFLVRESLRHQGSFVLSVRAAEDEKEDKPVKHYMIRGNQDGVFYVSSKITFTSLDKLIEHYKVQQDLSKETEDMWEIDRSTLKFGEKPIGGGQYGEVWKGTWKGQTDVAIKTMKETMAADKFLAEAAIMKKFKHPNLVKLYAVCTKEEPFLIVTEYMCNGSLLDYLRRGEGRHGCGLTELVDIAAQIAGGMAYLEDNGFIHRDLAARNILVGDLNTVKVADFGFARLIEEGEYNPKKGTKVPIRWTAPEVMFENRFTIKSDVWSFGVLLHEIMTKGQKPYLVLSNQEVMDNVRRGYRMPKDDDVPDRVYEMMLRCWDADDKRRPSFARLQQFFVEYCDDAYTYT</sequence>
<dbReference type="Gene3D" id="1.10.150.50">
    <property type="entry name" value="Transcription Factor, Ets-1"/>
    <property type="match status" value="1"/>
</dbReference>
<dbReference type="PRINTS" id="PR00109">
    <property type="entry name" value="TYRKINASE"/>
</dbReference>
<evidence type="ECO:0000256" key="5">
    <source>
        <dbReference type="ARBA" id="ARBA00022777"/>
    </source>
</evidence>
<feature type="compositionally biased region" description="Polar residues" evidence="14">
    <location>
        <begin position="170"/>
        <end position="180"/>
    </location>
</feature>
<dbReference type="PROSITE" id="PS00107">
    <property type="entry name" value="PROTEIN_KINASE_ATP"/>
    <property type="match status" value="1"/>
</dbReference>
<dbReference type="InterPro" id="IPR036860">
    <property type="entry name" value="SH2_dom_sf"/>
</dbReference>
<dbReference type="SMART" id="SM00326">
    <property type="entry name" value="SH3"/>
    <property type="match status" value="1"/>
</dbReference>
<evidence type="ECO:0000256" key="3">
    <source>
        <dbReference type="ARBA" id="ARBA00022679"/>
    </source>
</evidence>
<dbReference type="Pfam" id="PF00018">
    <property type="entry name" value="SH3_1"/>
    <property type="match status" value="1"/>
</dbReference>
<keyword evidence="4 12" id="KW-0547">Nucleotide-binding</keyword>
<feature type="binding site" evidence="12">
    <location>
        <position position="400"/>
    </location>
    <ligand>
        <name>ATP</name>
        <dbReference type="ChEBI" id="CHEBI:30616"/>
    </ligand>
</feature>
<dbReference type="InterPro" id="IPR000719">
    <property type="entry name" value="Prot_kinase_dom"/>
</dbReference>
<dbReference type="InterPro" id="IPR013761">
    <property type="entry name" value="SAM/pointed_sf"/>
</dbReference>
<dbReference type="InterPro" id="IPR001452">
    <property type="entry name" value="SH3_domain"/>
</dbReference>
<evidence type="ECO:0000256" key="13">
    <source>
        <dbReference type="RuleBase" id="RU362096"/>
    </source>
</evidence>
<evidence type="ECO:0000256" key="1">
    <source>
        <dbReference type="ARBA" id="ARBA00022443"/>
    </source>
</evidence>
<keyword evidence="3 13" id="KW-0808">Transferase</keyword>
<feature type="compositionally biased region" description="Polar residues" evidence="14">
    <location>
        <begin position="137"/>
        <end position="151"/>
    </location>
</feature>
<evidence type="ECO:0000256" key="10">
    <source>
        <dbReference type="PROSITE-ProRule" id="PRU00191"/>
    </source>
</evidence>
<dbReference type="SUPFAM" id="SSF55550">
    <property type="entry name" value="SH2 domain"/>
    <property type="match status" value="1"/>
</dbReference>
<dbReference type="SUPFAM" id="SSF50044">
    <property type="entry name" value="SH3-domain"/>
    <property type="match status" value="1"/>
</dbReference>
<proteinExistence type="inferred from homology"/>
<evidence type="ECO:0000256" key="4">
    <source>
        <dbReference type="ARBA" id="ARBA00022741"/>
    </source>
</evidence>
<dbReference type="PROSITE" id="PS50002">
    <property type="entry name" value="SH3"/>
    <property type="match status" value="1"/>
</dbReference>
<feature type="domain" description="SH3" evidence="16">
    <location>
        <begin position="202"/>
        <end position="261"/>
    </location>
</feature>
<evidence type="ECO:0000259" key="17">
    <source>
        <dbReference type="PROSITE" id="PS50011"/>
    </source>
</evidence>
<keyword evidence="2" id="KW-0597">Phosphoprotein</keyword>
<keyword evidence="5 13" id="KW-0418">Kinase</keyword>
<dbReference type="EC" id="2.7.10.2" evidence="13"/>
<keyword evidence="19" id="KW-1185">Reference proteome</keyword>